<evidence type="ECO:0000313" key="1">
    <source>
        <dbReference type="EMBL" id="WNV46831.1"/>
    </source>
</evidence>
<evidence type="ECO:0000313" key="2">
    <source>
        <dbReference type="Proteomes" id="UP001301544"/>
    </source>
</evidence>
<reference evidence="1 2" key="1">
    <citation type="submission" date="2023-09" db="EMBL/GenBank/DDBJ databases">
        <title>A novel Klebsiella quasipneumoniae phage indicates co-existence of ecological risk and microbial resource in karst system.</title>
        <authorList>
            <person name="Liu Y."/>
        </authorList>
    </citation>
    <scope>NUCLEOTIDE SEQUENCE [LARGE SCALE GENOMIC DNA]</scope>
</reference>
<dbReference type="InterPro" id="IPR029052">
    <property type="entry name" value="Metallo-depent_PP-like"/>
</dbReference>
<organism evidence="1 2">
    <name type="scientific">Klebsiella phage KL01</name>
    <dbReference type="NCBI Taxonomy" id="3077152"/>
    <lineage>
        <taxon>Viruses</taxon>
        <taxon>Duplodnaviria</taxon>
        <taxon>Heunggongvirae</taxon>
        <taxon>Uroviricota</taxon>
        <taxon>Caudoviricetes</taxon>
        <taxon>Autographivirales</taxon>
        <taxon>Autographivirales incertae sedis</taxon>
        <taxon>Reminisvirus</taxon>
        <taxon>Reminisvirus KL01</taxon>
    </lineage>
</organism>
<dbReference type="EMBL" id="OR591532">
    <property type="protein sequence ID" value="WNV46831.1"/>
    <property type="molecule type" value="Genomic_DNA"/>
</dbReference>
<protein>
    <submittedName>
        <fullName evidence="1">HTH domain-containing protein</fullName>
    </submittedName>
</protein>
<keyword evidence="2" id="KW-1185">Reference proteome</keyword>
<name>A0AA96T4T3_9CAUD</name>
<dbReference type="Proteomes" id="UP001301544">
    <property type="component" value="Segment"/>
</dbReference>
<proteinExistence type="predicted"/>
<accession>A0AA96T4T3</accession>
<dbReference type="SUPFAM" id="SSF56300">
    <property type="entry name" value="Metallo-dependent phosphatases"/>
    <property type="match status" value="1"/>
</dbReference>
<sequence>MKITEDALKEDIAAGKTNKEIAEKHGCSERNIQYRRKRLAERGFSPPHDYVHQVPDGFLLKGASTYYNKEGIPSQQWVKSKIDPAQQANLIREFMAGVNDDIKRAEPVAAPYNKQADHLLNFFPITDYHLGMLAWAEESGDDWDMKIAEDLATRWLERAIASSPHANTAILANMGDFLHWDGLAAVTPASKHVLDADTRYTKLVRVAIKLIRKMIQMCLETHQRVHVVMAEGNHDEASSVWLRETLKVIYENEPRITIDDNPDPYYCYEFGNTAIFVHHGHKRRAEQIDQVLAAKFRKVFGRTEHAYAHVGHLHHLKAIETSLMVVEQHRTLAAKDAYASRGGWLSERAASVITYHSEYGEVQRATITPAMLLDK</sequence>